<gene>
    <name evidence="2" type="ORF">AAG747_20865</name>
</gene>
<dbReference type="Pfam" id="PF09935">
    <property type="entry name" value="DUF2167"/>
    <property type="match status" value="1"/>
</dbReference>
<evidence type="ECO:0000313" key="3">
    <source>
        <dbReference type="Proteomes" id="UP001403385"/>
    </source>
</evidence>
<dbReference type="InterPro" id="IPR018682">
    <property type="entry name" value="DUF2167_membr"/>
</dbReference>
<keyword evidence="1" id="KW-0472">Membrane</keyword>
<comment type="caution">
    <text evidence="2">The sequence shown here is derived from an EMBL/GenBank/DDBJ whole genome shotgun (WGS) entry which is preliminary data.</text>
</comment>
<keyword evidence="3" id="KW-1185">Reference proteome</keyword>
<dbReference type="Proteomes" id="UP001403385">
    <property type="component" value="Unassembled WGS sequence"/>
</dbReference>
<feature type="transmembrane region" description="Helical" evidence="1">
    <location>
        <begin position="269"/>
        <end position="285"/>
    </location>
</feature>
<sequence length="297" mass="33827">MKKNIFLFTLWVLMAQLGYSQHDSLNFDTIYKQHLDSLNQSFYFQFGEVTLKENLACLEVPAGYKYLDAEQSKYVMTELWGNPPSDCLGMLFPEEMFPLSDSFTYAIEITYSEEGYIDDKGAQELDYEILLEAMKQNTAKANEARVQQGYESIELVGWAAPPYYDARDKKLYWAKELNFGGGSINTLNYNIRILGRKGFLNLNVIGEMNVLPRVQKDIESILAGVNFSEGYRYNDFNPEMDPVAAYGVGGLIVGKVLPHLGFVTFFTKFWKFIAIAILLLLFTLLKKIAETFVRVGG</sequence>
<accession>A0AAW9SGJ9</accession>
<organism evidence="2 3">
    <name type="scientific">Rapidithrix thailandica</name>
    <dbReference type="NCBI Taxonomy" id="413964"/>
    <lineage>
        <taxon>Bacteria</taxon>
        <taxon>Pseudomonadati</taxon>
        <taxon>Bacteroidota</taxon>
        <taxon>Cytophagia</taxon>
        <taxon>Cytophagales</taxon>
        <taxon>Flammeovirgaceae</taxon>
        <taxon>Rapidithrix</taxon>
    </lineage>
</organism>
<dbReference type="RefSeq" id="WP_346823164.1">
    <property type="nucleotide sequence ID" value="NZ_JBDKWZ010000013.1"/>
</dbReference>
<dbReference type="AlphaFoldDB" id="A0AAW9SGJ9"/>
<evidence type="ECO:0000313" key="2">
    <source>
        <dbReference type="EMBL" id="MEN7550383.1"/>
    </source>
</evidence>
<dbReference type="EMBL" id="JBDKWZ010000013">
    <property type="protein sequence ID" value="MEN7550383.1"/>
    <property type="molecule type" value="Genomic_DNA"/>
</dbReference>
<protein>
    <submittedName>
        <fullName evidence="2">DUF2167 domain-containing protein</fullName>
    </submittedName>
</protein>
<proteinExistence type="predicted"/>
<keyword evidence="1" id="KW-1133">Transmembrane helix</keyword>
<reference evidence="2 3" key="1">
    <citation type="submission" date="2024-04" db="EMBL/GenBank/DDBJ databases">
        <title>Novel genus in family Flammeovirgaceae.</title>
        <authorList>
            <person name="Nguyen T.H."/>
            <person name="Vuong T.Q."/>
            <person name="Le H."/>
            <person name="Kim S.-G."/>
        </authorList>
    </citation>
    <scope>NUCLEOTIDE SEQUENCE [LARGE SCALE GENOMIC DNA]</scope>
    <source>
        <strain evidence="2 3">JCM 23209</strain>
    </source>
</reference>
<name>A0AAW9SGJ9_9BACT</name>
<evidence type="ECO:0000256" key="1">
    <source>
        <dbReference type="SAM" id="Phobius"/>
    </source>
</evidence>
<keyword evidence="1" id="KW-0812">Transmembrane</keyword>